<reference evidence="5" key="1">
    <citation type="submission" date="2014-11" db="EMBL/GenBank/DDBJ databases">
        <authorList>
            <person name="Wibberg D."/>
        </authorList>
    </citation>
    <scope>NUCLEOTIDE SEQUENCE [LARGE SCALE GENOMIC DNA]</scope>
    <source>
        <strain evidence="5">L3</strain>
    </source>
</reference>
<dbReference type="OrthoDB" id="24847at2"/>
<feature type="transmembrane region" description="Helical" evidence="2">
    <location>
        <begin position="20"/>
        <end position="46"/>
    </location>
</feature>
<dbReference type="Proteomes" id="UP000032809">
    <property type="component" value="Chromosome I"/>
</dbReference>
<feature type="domain" description="BD-FAE-like" evidence="3">
    <location>
        <begin position="83"/>
        <end position="283"/>
    </location>
</feature>
<keyword evidence="2" id="KW-0472">Membrane</keyword>
<dbReference type="InterPro" id="IPR049492">
    <property type="entry name" value="BD-FAE-like_dom"/>
</dbReference>
<dbReference type="KEGG" id="dtn:DTL3_0474"/>
<evidence type="ECO:0000259" key="3">
    <source>
        <dbReference type="Pfam" id="PF20434"/>
    </source>
</evidence>
<keyword evidence="5" id="KW-1185">Reference proteome</keyword>
<dbReference type="InterPro" id="IPR029058">
    <property type="entry name" value="AB_hydrolase_fold"/>
</dbReference>
<name>A0A0C7NPJ2_DEFTU</name>
<keyword evidence="2" id="KW-0812">Transmembrane</keyword>
<keyword evidence="1" id="KW-0378">Hydrolase</keyword>
<gene>
    <name evidence="4" type="ORF">DTL3_0474</name>
</gene>
<dbReference type="GO" id="GO:0016787">
    <property type="term" value="F:hydrolase activity"/>
    <property type="evidence" value="ECO:0007669"/>
    <property type="project" value="UniProtKB-KW"/>
</dbReference>
<dbReference type="STRING" id="1006576.DTL3_0474"/>
<sequence>MSDVSKKMSNSRYLKILIKILGFILIIILFFWNAFLTFLILILLNLKTLRKAVFGRLPLEFNKNAFEGPVTYTYKEDSIPLKLDIYYPTKKRELYPAIFFAHGGGWISGSRKLSSVTTWSKFLASRGFSVIAIDYRYSYFHSYEELIQDYSAALDYIRNNSNHLKIDKNKIVLMGTSAGGTLSLYYAAFNTFYNNLSAMKGIKGVIAWYAPADLLDLWRVDSLFARVAVVTTMKGSPNRKIEDYKMYSPINYVSTRMCPTLLVHGEKDTTVPVESSKKLYKKLKEQGVQAKLLIHPDGNHSFELDLKDFLTIKYVERTVSFAKDLCE</sequence>
<dbReference type="SUPFAM" id="SSF53474">
    <property type="entry name" value="alpha/beta-Hydrolases"/>
    <property type="match status" value="1"/>
</dbReference>
<evidence type="ECO:0000256" key="2">
    <source>
        <dbReference type="SAM" id="Phobius"/>
    </source>
</evidence>
<evidence type="ECO:0000313" key="4">
    <source>
        <dbReference type="EMBL" id="CEP77797.1"/>
    </source>
</evidence>
<dbReference type="InterPro" id="IPR050300">
    <property type="entry name" value="GDXG_lipolytic_enzyme"/>
</dbReference>
<dbReference type="Gene3D" id="3.40.50.1820">
    <property type="entry name" value="alpha/beta hydrolase"/>
    <property type="match status" value="1"/>
</dbReference>
<evidence type="ECO:0000313" key="5">
    <source>
        <dbReference type="Proteomes" id="UP000032809"/>
    </source>
</evidence>
<dbReference type="PANTHER" id="PTHR48081">
    <property type="entry name" value="AB HYDROLASE SUPERFAMILY PROTEIN C4A8.06C"/>
    <property type="match status" value="1"/>
</dbReference>
<accession>A0A0C7NPJ2</accession>
<proteinExistence type="predicted"/>
<protein>
    <recommendedName>
        <fullName evidence="3">BD-FAE-like domain-containing protein</fullName>
    </recommendedName>
</protein>
<evidence type="ECO:0000256" key="1">
    <source>
        <dbReference type="ARBA" id="ARBA00022801"/>
    </source>
</evidence>
<dbReference type="Pfam" id="PF20434">
    <property type="entry name" value="BD-FAE"/>
    <property type="match status" value="1"/>
</dbReference>
<dbReference type="HOGENOM" id="CLU_012494_4_0_0"/>
<dbReference type="EMBL" id="LN824141">
    <property type="protein sequence ID" value="CEP77797.1"/>
    <property type="molecule type" value="Genomic_DNA"/>
</dbReference>
<dbReference type="AlphaFoldDB" id="A0A0C7NPJ2"/>
<keyword evidence="2" id="KW-1133">Transmembrane helix</keyword>
<organism evidence="4 5">
    <name type="scientific">Defluviitoga tunisiensis</name>
    <dbReference type="NCBI Taxonomy" id="1006576"/>
    <lineage>
        <taxon>Bacteria</taxon>
        <taxon>Thermotogati</taxon>
        <taxon>Thermotogota</taxon>
        <taxon>Thermotogae</taxon>
        <taxon>Petrotogales</taxon>
        <taxon>Petrotogaceae</taxon>
        <taxon>Defluviitoga</taxon>
    </lineage>
</organism>